<feature type="domain" description="Methyltransferase type 11" evidence="4">
    <location>
        <begin position="46"/>
        <end position="138"/>
    </location>
</feature>
<reference evidence="5" key="1">
    <citation type="journal article" date="2020" name="mSystems">
        <title>Genome- and Community-Level Interaction Insights into Carbon Utilization and Element Cycling Functions of Hydrothermarchaeota in Hydrothermal Sediment.</title>
        <authorList>
            <person name="Zhou Z."/>
            <person name="Liu Y."/>
            <person name="Xu W."/>
            <person name="Pan J."/>
            <person name="Luo Z.H."/>
            <person name="Li M."/>
        </authorList>
    </citation>
    <scope>NUCLEOTIDE SEQUENCE [LARGE SCALE GENOMIC DNA]</scope>
    <source>
        <strain evidence="5">SpSt-339</strain>
    </source>
</reference>
<evidence type="ECO:0000256" key="2">
    <source>
        <dbReference type="ARBA" id="ARBA00022603"/>
    </source>
</evidence>
<gene>
    <name evidence="5" type="ORF">ENQ76_15500</name>
</gene>
<keyword evidence="3 5" id="KW-0808">Transferase</keyword>
<dbReference type="EMBL" id="DSOK01000425">
    <property type="protein sequence ID" value="HEN16866.1"/>
    <property type="molecule type" value="Genomic_DNA"/>
</dbReference>
<comment type="similarity">
    <text evidence="1">Belongs to the methyltransferase superfamily.</text>
</comment>
<dbReference type="PANTHER" id="PTHR44942">
    <property type="entry name" value="METHYLTRANSF_11 DOMAIN-CONTAINING PROTEIN"/>
    <property type="match status" value="1"/>
</dbReference>
<dbReference type="SUPFAM" id="SSF53335">
    <property type="entry name" value="S-adenosyl-L-methionine-dependent methyltransferases"/>
    <property type="match status" value="1"/>
</dbReference>
<dbReference type="InterPro" id="IPR013216">
    <property type="entry name" value="Methyltransf_11"/>
</dbReference>
<dbReference type="InterPro" id="IPR051052">
    <property type="entry name" value="Diverse_substrate_MTase"/>
</dbReference>
<proteinExistence type="inferred from homology"/>
<dbReference type="CDD" id="cd02440">
    <property type="entry name" value="AdoMet_MTases"/>
    <property type="match status" value="1"/>
</dbReference>
<evidence type="ECO:0000256" key="1">
    <source>
        <dbReference type="ARBA" id="ARBA00008361"/>
    </source>
</evidence>
<dbReference type="AlphaFoldDB" id="A0A7C2JZZ0"/>
<dbReference type="Gene3D" id="3.40.50.150">
    <property type="entry name" value="Vaccinia Virus protein VP39"/>
    <property type="match status" value="1"/>
</dbReference>
<evidence type="ECO:0000259" key="4">
    <source>
        <dbReference type="Pfam" id="PF08241"/>
    </source>
</evidence>
<comment type="caution">
    <text evidence="5">The sequence shown here is derived from an EMBL/GenBank/DDBJ whole genome shotgun (WGS) entry which is preliminary data.</text>
</comment>
<dbReference type="PANTHER" id="PTHR44942:SF4">
    <property type="entry name" value="METHYLTRANSFERASE TYPE 11 DOMAIN-CONTAINING PROTEIN"/>
    <property type="match status" value="1"/>
</dbReference>
<dbReference type="GO" id="GO:0032259">
    <property type="term" value="P:methylation"/>
    <property type="evidence" value="ECO:0007669"/>
    <property type="project" value="UniProtKB-KW"/>
</dbReference>
<dbReference type="Pfam" id="PF08241">
    <property type="entry name" value="Methyltransf_11"/>
    <property type="match status" value="1"/>
</dbReference>
<protein>
    <submittedName>
        <fullName evidence="5">Class I SAM-dependent methyltransferase</fullName>
    </submittedName>
</protein>
<name>A0A7C2JZZ0_9PLAN</name>
<sequence>MTTRPPTARFSDRVDNYVRYRPSYAPEVLAIIEKETGLRPPAVVADIGSGTGLSADLFLPAGYTVWAVEPNAAMRQAAESRLGRHPRFDSYDGTAEATGLPAASVDLIVAAQAFHWFQPDAARTEFRRILKPGGWVAIVFHSRRTDATPFLRAYEQLLRDYGTDYRRVRHENSNVAAFFPQGCVRRNLDHEQRFDLEGLRGRILSSSYTPAANDPRYPALLAAIDDLFAVHQQDGQVCIEYDTEIFLGQL</sequence>
<dbReference type="GO" id="GO:0008757">
    <property type="term" value="F:S-adenosylmethionine-dependent methyltransferase activity"/>
    <property type="evidence" value="ECO:0007669"/>
    <property type="project" value="InterPro"/>
</dbReference>
<organism evidence="5">
    <name type="scientific">Schlesneria paludicola</name>
    <dbReference type="NCBI Taxonomy" id="360056"/>
    <lineage>
        <taxon>Bacteria</taxon>
        <taxon>Pseudomonadati</taxon>
        <taxon>Planctomycetota</taxon>
        <taxon>Planctomycetia</taxon>
        <taxon>Planctomycetales</taxon>
        <taxon>Planctomycetaceae</taxon>
        <taxon>Schlesneria</taxon>
    </lineage>
</organism>
<evidence type="ECO:0000256" key="3">
    <source>
        <dbReference type="ARBA" id="ARBA00022679"/>
    </source>
</evidence>
<evidence type="ECO:0000313" key="5">
    <source>
        <dbReference type="EMBL" id="HEN16866.1"/>
    </source>
</evidence>
<keyword evidence="2 5" id="KW-0489">Methyltransferase</keyword>
<dbReference type="InterPro" id="IPR029063">
    <property type="entry name" value="SAM-dependent_MTases_sf"/>
</dbReference>
<accession>A0A7C2JZZ0</accession>